<dbReference type="AlphaFoldDB" id="A0A382N0D1"/>
<organism evidence="1">
    <name type="scientific">marine metagenome</name>
    <dbReference type="NCBI Taxonomy" id="408172"/>
    <lineage>
        <taxon>unclassified sequences</taxon>
        <taxon>metagenomes</taxon>
        <taxon>ecological metagenomes</taxon>
    </lineage>
</organism>
<sequence>MTTMNRYILLLVVLTATVFSQSECDGERYMSDLFPDIQITSNIEYGENITEDILGTEYTQTLYLDVYVPENDYINDRPLIIFMFG</sequence>
<evidence type="ECO:0000313" key="1">
    <source>
        <dbReference type="EMBL" id="SVC53172.1"/>
    </source>
</evidence>
<accession>A0A382N0D1</accession>
<protein>
    <submittedName>
        <fullName evidence="1">Uncharacterized protein</fullName>
    </submittedName>
</protein>
<reference evidence="1" key="1">
    <citation type="submission" date="2018-05" db="EMBL/GenBank/DDBJ databases">
        <authorList>
            <person name="Lanie J.A."/>
            <person name="Ng W.-L."/>
            <person name="Kazmierczak K.M."/>
            <person name="Andrzejewski T.M."/>
            <person name="Davidsen T.M."/>
            <person name="Wayne K.J."/>
            <person name="Tettelin H."/>
            <person name="Glass J.I."/>
            <person name="Rusch D."/>
            <person name="Podicherti R."/>
            <person name="Tsui H.-C.T."/>
            <person name="Winkler M.E."/>
        </authorList>
    </citation>
    <scope>NUCLEOTIDE SEQUENCE</scope>
</reference>
<gene>
    <name evidence="1" type="ORF">METZ01_LOCUS306026</name>
</gene>
<feature type="non-terminal residue" evidence="1">
    <location>
        <position position="85"/>
    </location>
</feature>
<dbReference type="EMBL" id="UINC01096354">
    <property type="protein sequence ID" value="SVC53172.1"/>
    <property type="molecule type" value="Genomic_DNA"/>
</dbReference>
<name>A0A382N0D1_9ZZZZ</name>
<proteinExistence type="predicted"/>